<name>A0ABU6VAF4_9FABA</name>
<feature type="compositionally biased region" description="Polar residues" evidence="1">
    <location>
        <begin position="110"/>
        <end position="119"/>
    </location>
</feature>
<comment type="caution">
    <text evidence="2">The sequence shown here is derived from an EMBL/GenBank/DDBJ whole genome shotgun (WGS) entry which is preliminary data.</text>
</comment>
<feature type="region of interest" description="Disordered" evidence="1">
    <location>
        <begin position="1"/>
        <end position="66"/>
    </location>
</feature>
<organism evidence="2 3">
    <name type="scientific">Stylosanthes scabra</name>
    <dbReference type="NCBI Taxonomy" id="79078"/>
    <lineage>
        <taxon>Eukaryota</taxon>
        <taxon>Viridiplantae</taxon>
        <taxon>Streptophyta</taxon>
        <taxon>Embryophyta</taxon>
        <taxon>Tracheophyta</taxon>
        <taxon>Spermatophyta</taxon>
        <taxon>Magnoliopsida</taxon>
        <taxon>eudicotyledons</taxon>
        <taxon>Gunneridae</taxon>
        <taxon>Pentapetalae</taxon>
        <taxon>rosids</taxon>
        <taxon>fabids</taxon>
        <taxon>Fabales</taxon>
        <taxon>Fabaceae</taxon>
        <taxon>Papilionoideae</taxon>
        <taxon>50 kb inversion clade</taxon>
        <taxon>dalbergioids sensu lato</taxon>
        <taxon>Dalbergieae</taxon>
        <taxon>Pterocarpus clade</taxon>
        <taxon>Stylosanthes</taxon>
    </lineage>
</organism>
<feature type="compositionally biased region" description="Polar residues" evidence="1">
    <location>
        <begin position="28"/>
        <end position="40"/>
    </location>
</feature>
<reference evidence="2 3" key="1">
    <citation type="journal article" date="2023" name="Plants (Basel)">
        <title>Bridging the Gap: Combining Genomics and Transcriptomics Approaches to Understand Stylosanthes scabra, an Orphan Legume from the Brazilian Caatinga.</title>
        <authorList>
            <person name="Ferreira-Neto J.R.C."/>
            <person name="da Silva M.D."/>
            <person name="Binneck E."/>
            <person name="de Melo N.F."/>
            <person name="da Silva R.H."/>
            <person name="de Melo A.L.T.M."/>
            <person name="Pandolfi V."/>
            <person name="Bustamante F.O."/>
            <person name="Brasileiro-Vidal A.C."/>
            <person name="Benko-Iseppon A.M."/>
        </authorList>
    </citation>
    <scope>NUCLEOTIDE SEQUENCE [LARGE SCALE GENOMIC DNA]</scope>
    <source>
        <tissue evidence="2">Leaves</tissue>
    </source>
</reference>
<accession>A0ABU6VAF4</accession>
<gene>
    <name evidence="2" type="ORF">PIB30_027249</name>
</gene>
<evidence type="ECO:0000313" key="2">
    <source>
        <dbReference type="EMBL" id="MED6170069.1"/>
    </source>
</evidence>
<dbReference type="Proteomes" id="UP001341840">
    <property type="component" value="Unassembled WGS sequence"/>
</dbReference>
<keyword evidence="3" id="KW-1185">Reference proteome</keyword>
<dbReference type="EMBL" id="JASCZI010151139">
    <property type="protein sequence ID" value="MED6170069.1"/>
    <property type="molecule type" value="Genomic_DNA"/>
</dbReference>
<evidence type="ECO:0000313" key="3">
    <source>
        <dbReference type="Proteomes" id="UP001341840"/>
    </source>
</evidence>
<sequence>MATPTNIPFATVEISSEKDATADDATDSIRSFTGDSQAIPSSHGEVGPRSRNGGWPSAKVAGSRRAMRRRLRGFHRELTEIRGFMQKQDKINTEMISLLRQTTMGQLNSPMVDSSSPVAMQSGAKGGSPSIPKGNPGRTPLKTYKRRMVNQKLQAGKRLQQVDLSKGDQSGSDDCVFYFTRSNNRKGKMLVSKGSCSKQKGKRALFVTHNKAVCIPPLEKDYVSSSSDRCRMYAEA</sequence>
<feature type="region of interest" description="Disordered" evidence="1">
    <location>
        <begin position="110"/>
        <end position="139"/>
    </location>
</feature>
<protein>
    <submittedName>
        <fullName evidence="2">Uncharacterized protein</fullName>
    </submittedName>
</protein>
<proteinExistence type="predicted"/>
<evidence type="ECO:0000256" key="1">
    <source>
        <dbReference type="SAM" id="MobiDB-lite"/>
    </source>
</evidence>